<feature type="region of interest" description="Disordered" evidence="1">
    <location>
        <begin position="1128"/>
        <end position="1153"/>
    </location>
</feature>
<dbReference type="HOGENOM" id="CLU_254036_0_0_5"/>
<sequence>MPWTTISNDSQLTAIHAALLPTEPDGVIFYYGDWAASGGGAQVQNLTFSRLYRLAPGLANPIETFSDDALPDTDCFCGGQSLLADGRLLSAGGTFGWAETHEGIHLPHYDGERACWIYLPRARRWVRADDLNFQPGSVSQGGGRWYPTLVTLANGEVFAAGGHPAGDDFYPADGEQRHNNNTPERYSPGTNAWTLMTSALTAPNGFAYSTDGYPRFHALPDGLLFSDTAGDEGPKRIFDPYAGVWTGADIGGLATLPSYYDRGSAASSVLLPLLPPNYPARVLATNSPDATAFRIDVDASPTWVATVPRQGAAAARNREHGCATLLPTGQVLVTGGWQGAAGADDPTEATREPELYTPGIDWGAGNFSNSDEERWETIDEPAPTRRGYHSGALLLPDGRVWHGGSTTSADGANRDFELFAPAYIGAAGRPTITECPGNIGYLAPFYVTTPDAQQIARVALMRCGSITHGFNSDQRYVGLQFNALNAGALEIYAPPSAEIAPPGYYMLFLIDDQGRVCERASFVRLSRQKLVISVEISTYSIHEVDALGPPATFEEALFVVFDGFMPHEVVPIEYSLRLPGGDPVPDVEISFGAPQYEAGSDQPDIAQRIVYPVRLRFTSLDAFDEIPAAEDFIDMTFSATAGLFQADTRLQLSKNPNPRMRDGDPPWLSVDLRVFKANPGQAPVADIAHPAAGADNAYQYIRDLVAALNGAAGEDDHPFDGLPVDQDVNRLELGTNDANGDPVFNYAVARVRFVAPEGVDAVDVRLFFRMWTTGWSALEFDTNASYRRFGNGASATPLLGIEGGEVNNIPCFAQTRTANMRDQQDPTNRRTLSGTGATEVHGYFGCWLDVNQDVARFPLSPQSDGPFDDGDDPEGLRSIQELMRGLHQCLVAEIHYAQDPIPPLATPGSSDNIAQRNILFDYSDNPGSFAAHLVHHTFELKPSPVSFDQSVFAPGNAAAAVRRRLHPDELVIDWGDLPRDALVTFYMPQVDAREIVRAGAVRQAPGNLAAAAVDTIRCKVSDVGFIPIPGPLNRTIAGLMTVQLPPGVSEGKVHRIVLRQVSGRTYKVLGSTEFRIEVRNAAALLPRFTHNLGVLKHVAAAIPEGNRWYPVFKRYLAELGDRVRAFGGDPDAVAPDPHGTGGKPGGPAHPDEKSRTFCVTGAVERLHYDCCGRFDGFVLRDCDRDWRFDRVEACLETVLLTALRDRLRATVRARQGRAADGALNRSCPWSGRPVSDDSLMRYEGHIVGFCSPAHRDRFAAAIAAFSQEQTKPARARVTALAPLAVPQVHATSRSSSGPERPAPTETADPTRGHGQDHGGPTPVPVRPAQPARPTPAATVNRTCPFSGNPVKETALTHYKGQSVGFCNPRHRDDFDAAVRAFDALIACGGTGARERTIVERIDLHR</sequence>
<dbReference type="InterPro" id="IPR013783">
    <property type="entry name" value="Ig-like_fold"/>
</dbReference>
<dbReference type="STRING" id="1123269.NX02_26940"/>
<gene>
    <name evidence="3" type="ORF">NX02_26940</name>
</gene>
<dbReference type="Gene3D" id="2.130.10.80">
    <property type="entry name" value="Galactose oxidase/kelch, beta-propeller"/>
    <property type="match status" value="1"/>
</dbReference>
<dbReference type="InterPro" id="IPR014756">
    <property type="entry name" value="Ig_E-set"/>
</dbReference>
<dbReference type="PANTHER" id="PTHR32208">
    <property type="entry name" value="SECRETED PROTEIN-RELATED"/>
    <property type="match status" value="1"/>
</dbReference>
<protein>
    <recommendedName>
        <fullName evidence="2">Galactose oxidase-like Early set domain-containing protein</fullName>
    </recommendedName>
</protein>
<dbReference type="CDD" id="cd02851">
    <property type="entry name" value="E_set_GO_C"/>
    <property type="match status" value="1"/>
</dbReference>
<evidence type="ECO:0000256" key="1">
    <source>
        <dbReference type="SAM" id="MobiDB-lite"/>
    </source>
</evidence>
<dbReference type="PANTHER" id="PTHR32208:SF21">
    <property type="entry name" value="LOW QUALITY PROTEIN: ALDEHYDE OXIDASE GLOX-LIKE"/>
    <property type="match status" value="1"/>
</dbReference>
<reference evidence="3 4" key="1">
    <citation type="submission" date="2013-07" db="EMBL/GenBank/DDBJ databases">
        <title>Completed genome of Sphingomonas sanxanigenens NX02.</title>
        <authorList>
            <person name="Ma T."/>
            <person name="Huang H."/>
            <person name="Wu M."/>
            <person name="Li X."/>
            <person name="Li G."/>
        </authorList>
    </citation>
    <scope>NUCLEOTIDE SEQUENCE [LARGE SCALE GENOMIC DNA]</scope>
    <source>
        <strain evidence="3 4">NX02</strain>
    </source>
</reference>
<dbReference type="SUPFAM" id="SSF81296">
    <property type="entry name" value="E set domains"/>
    <property type="match status" value="1"/>
</dbReference>
<dbReference type="eggNOG" id="COG3055">
    <property type="taxonomic scope" value="Bacteria"/>
</dbReference>
<dbReference type="InterPro" id="IPR015202">
    <property type="entry name" value="GO-like_E_set"/>
</dbReference>
<dbReference type="Pfam" id="PF09118">
    <property type="entry name" value="GO-like_E_set"/>
    <property type="match status" value="1"/>
</dbReference>
<evidence type="ECO:0000313" key="3">
    <source>
        <dbReference type="EMBL" id="AHE56977.1"/>
    </source>
</evidence>
<dbReference type="KEGG" id="ssan:NX02_26940"/>
<evidence type="ECO:0000313" key="4">
    <source>
        <dbReference type="Proteomes" id="UP000018851"/>
    </source>
</evidence>
<dbReference type="Gene3D" id="2.60.40.10">
    <property type="entry name" value="Immunoglobulins"/>
    <property type="match status" value="1"/>
</dbReference>
<proteinExistence type="predicted"/>
<accession>W0AKB3</accession>
<dbReference type="EMBL" id="CP006644">
    <property type="protein sequence ID" value="AHE56977.1"/>
    <property type="molecule type" value="Genomic_DNA"/>
</dbReference>
<keyword evidence="4" id="KW-1185">Reference proteome</keyword>
<dbReference type="SUPFAM" id="SSF50965">
    <property type="entry name" value="Galactose oxidase, central domain"/>
    <property type="match status" value="1"/>
</dbReference>
<dbReference type="PATRIC" id="fig|1123269.5.peg.5283"/>
<dbReference type="Proteomes" id="UP000018851">
    <property type="component" value="Chromosome"/>
</dbReference>
<feature type="domain" description="Galactose oxidase-like Early set" evidence="2">
    <location>
        <begin position="429"/>
        <end position="524"/>
    </location>
</feature>
<feature type="compositionally biased region" description="Pro residues" evidence="1">
    <location>
        <begin position="1321"/>
        <end position="1333"/>
    </location>
</feature>
<name>W0AKB3_9SPHN</name>
<organism evidence="3 4">
    <name type="scientific">Sphingomonas sanxanigenens DSM 19645 = NX02</name>
    <dbReference type="NCBI Taxonomy" id="1123269"/>
    <lineage>
        <taxon>Bacteria</taxon>
        <taxon>Pseudomonadati</taxon>
        <taxon>Pseudomonadota</taxon>
        <taxon>Alphaproteobacteria</taxon>
        <taxon>Sphingomonadales</taxon>
        <taxon>Sphingomonadaceae</taxon>
        <taxon>Sphingomonas</taxon>
    </lineage>
</organism>
<dbReference type="InterPro" id="IPR037293">
    <property type="entry name" value="Gal_Oxidase_central_sf"/>
</dbReference>
<dbReference type="RefSeq" id="WP_025295072.1">
    <property type="nucleotide sequence ID" value="NZ_CP006644.1"/>
</dbReference>
<evidence type="ECO:0000259" key="2">
    <source>
        <dbReference type="Pfam" id="PF09118"/>
    </source>
</evidence>
<feature type="region of interest" description="Disordered" evidence="1">
    <location>
        <begin position="1287"/>
        <end position="1345"/>
    </location>
</feature>
<dbReference type="InterPro" id="IPR011043">
    <property type="entry name" value="Gal_Oxase/kelch_b-propeller"/>
</dbReference>